<proteinExistence type="inferred from homology"/>
<evidence type="ECO:0000256" key="2">
    <source>
        <dbReference type="ARBA" id="ARBA00022723"/>
    </source>
</evidence>
<evidence type="ECO:0000256" key="3">
    <source>
        <dbReference type="ARBA" id="ARBA00023004"/>
    </source>
</evidence>
<feature type="region of interest" description="Disordered" evidence="5">
    <location>
        <begin position="1"/>
        <end position="20"/>
    </location>
</feature>
<dbReference type="Pfam" id="PF00487">
    <property type="entry name" value="FA_desaturase"/>
    <property type="match status" value="1"/>
</dbReference>
<evidence type="ECO:0000313" key="7">
    <source>
        <dbReference type="EMBL" id="CAE7508631.1"/>
    </source>
</evidence>
<dbReference type="GO" id="GO:0020037">
    <property type="term" value="F:heme binding"/>
    <property type="evidence" value="ECO:0007669"/>
    <property type="project" value="UniProtKB-UniRule"/>
</dbReference>
<gene>
    <name evidence="7" type="primary">fadA</name>
    <name evidence="7" type="ORF">SPIL2461_LOCUS13210</name>
</gene>
<name>A0A812T6X0_SYMPI</name>
<evidence type="ECO:0000259" key="6">
    <source>
        <dbReference type="PROSITE" id="PS50255"/>
    </source>
</evidence>
<keyword evidence="4" id="KW-0812">Transmembrane</keyword>
<dbReference type="GO" id="GO:0006636">
    <property type="term" value="P:unsaturated fatty acid biosynthetic process"/>
    <property type="evidence" value="ECO:0007669"/>
    <property type="project" value="UniProtKB-ARBA"/>
</dbReference>
<dbReference type="Gene3D" id="3.10.120.10">
    <property type="entry name" value="Cytochrome b5-like heme/steroid binding domain"/>
    <property type="match status" value="1"/>
</dbReference>
<dbReference type="InterPro" id="IPR001199">
    <property type="entry name" value="Cyt_B5-like_heme/steroid-bd"/>
</dbReference>
<evidence type="ECO:0000256" key="4">
    <source>
        <dbReference type="RuleBase" id="RU362121"/>
    </source>
</evidence>
<keyword evidence="4" id="KW-1133">Transmembrane helix</keyword>
<evidence type="ECO:0000256" key="5">
    <source>
        <dbReference type="SAM" id="MobiDB-lite"/>
    </source>
</evidence>
<keyword evidence="8" id="KW-1185">Reference proteome</keyword>
<protein>
    <submittedName>
        <fullName evidence="7">FadA protein</fullName>
    </submittedName>
</protein>
<comment type="similarity">
    <text evidence="4">Belongs to the cytochrome b5 family.</text>
</comment>
<dbReference type="Proteomes" id="UP000649617">
    <property type="component" value="Unassembled WGS sequence"/>
</dbReference>
<dbReference type="InterPro" id="IPR018506">
    <property type="entry name" value="Cyt_B5_heme-BS"/>
</dbReference>
<feature type="transmembrane region" description="Helical" evidence="4">
    <location>
        <begin position="128"/>
        <end position="152"/>
    </location>
</feature>
<dbReference type="OrthoDB" id="438714at2759"/>
<dbReference type="PROSITE" id="PS00191">
    <property type="entry name" value="CYTOCHROME_B5_1"/>
    <property type="match status" value="1"/>
</dbReference>
<dbReference type="GO" id="GO:0042759">
    <property type="term" value="P:long-chain fatty acid biosynthetic process"/>
    <property type="evidence" value="ECO:0007669"/>
    <property type="project" value="UniProtKB-ARBA"/>
</dbReference>
<keyword evidence="1 4" id="KW-0349">Heme</keyword>
<reference evidence="7" key="1">
    <citation type="submission" date="2021-02" db="EMBL/GenBank/DDBJ databases">
        <authorList>
            <person name="Dougan E. K."/>
            <person name="Rhodes N."/>
            <person name="Thang M."/>
            <person name="Chan C."/>
        </authorList>
    </citation>
    <scope>NUCLEOTIDE SEQUENCE</scope>
</reference>
<dbReference type="InterPro" id="IPR012171">
    <property type="entry name" value="Fatty_acid_desaturase"/>
</dbReference>
<keyword evidence="4" id="KW-0472">Membrane</keyword>
<dbReference type="InterPro" id="IPR005804">
    <property type="entry name" value="FA_desaturase_dom"/>
</dbReference>
<evidence type="ECO:0000313" key="8">
    <source>
        <dbReference type="Proteomes" id="UP000649617"/>
    </source>
</evidence>
<sequence length="450" mass="51396">MPGLLTAPQSSPSRPPKASLSPVWTIDDLAEADFDWTIIDGQVLAIDGFIPSHPGGRLILSAVGREATDLFRAHHASQAAEAALEKWSVGRFAAQKPRKSLKVHGLRAELNRRVSQHLRKPQTPLAEAVAASMLLLFFFWAFLVYVQGYFWLNLLSGWFWWRHLDAALHSVAHGDFRYSPWLQHQLLRIYGVLCHHMLDHYQGGSQSISQHLEHHLHTNDFRRDPDWTFFAVGRNWIRRHPCNPWQPYNAWQTLYWLPVKCILEPVSEIFTMLSTCMNGASQVLEAPAGAEKFLDRCKDLMSWWVEALISPGYQGAAFFFQPFGHALAALLLSRAVTKLVLLPFAEVQHFLMPDTPGDDEEFVVRQLATTANLRFTSSFASLLDFLMFHGDSLQVEHHLWPAMSFVELREASRIVKVACAELGLPYQEIGYFEAFHKVWRQVRDHAIQPE</sequence>
<dbReference type="EMBL" id="CAJNIZ010028469">
    <property type="protein sequence ID" value="CAE7508631.1"/>
    <property type="molecule type" value="Genomic_DNA"/>
</dbReference>
<dbReference type="PROSITE" id="PS50255">
    <property type="entry name" value="CYTOCHROME_B5_2"/>
    <property type="match status" value="1"/>
</dbReference>
<dbReference type="GO" id="GO:0016020">
    <property type="term" value="C:membrane"/>
    <property type="evidence" value="ECO:0007669"/>
    <property type="project" value="TreeGrafter"/>
</dbReference>
<dbReference type="AlphaFoldDB" id="A0A812T6X0"/>
<dbReference type="SUPFAM" id="SSF55856">
    <property type="entry name" value="Cytochrome b5-like heme/steroid binding domain"/>
    <property type="match status" value="1"/>
</dbReference>
<dbReference type="GO" id="GO:0016717">
    <property type="term" value="F:oxidoreductase activity, acting on paired donors, with oxidation of a pair of donors resulting in the reduction of molecular oxygen to two molecules of water"/>
    <property type="evidence" value="ECO:0007669"/>
    <property type="project" value="TreeGrafter"/>
</dbReference>
<evidence type="ECO:0000256" key="1">
    <source>
        <dbReference type="ARBA" id="ARBA00022617"/>
    </source>
</evidence>
<organism evidence="7 8">
    <name type="scientific">Symbiodinium pilosum</name>
    <name type="common">Dinoflagellate</name>
    <dbReference type="NCBI Taxonomy" id="2952"/>
    <lineage>
        <taxon>Eukaryota</taxon>
        <taxon>Sar</taxon>
        <taxon>Alveolata</taxon>
        <taxon>Dinophyceae</taxon>
        <taxon>Suessiales</taxon>
        <taxon>Symbiodiniaceae</taxon>
        <taxon>Symbiodinium</taxon>
    </lineage>
</organism>
<dbReference type="PANTHER" id="PTHR19353:SF19">
    <property type="entry name" value="DELTA(5) FATTY ACID DESATURASE C-RELATED"/>
    <property type="match status" value="1"/>
</dbReference>
<dbReference type="PANTHER" id="PTHR19353">
    <property type="entry name" value="FATTY ACID DESATURASE 2"/>
    <property type="match status" value="1"/>
</dbReference>
<keyword evidence="3 4" id="KW-0408">Iron</keyword>
<feature type="domain" description="Cytochrome b5 heme-binding" evidence="6">
    <location>
        <begin position="36"/>
        <end position="93"/>
    </location>
</feature>
<dbReference type="Pfam" id="PF00173">
    <property type="entry name" value="Cyt-b5"/>
    <property type="match status" value="1"/>
</dbReference>
<comment type="caution">
    <text evidence="7">The sequence shown here is derived from an EMBL/GenBank/DDBJ whole genome shotgun (WGS) entry which is preliminary data.</text>
</comment>
<keyword evidence="2 4" id="KW-0479">Metal-binding</keyword>
<dbReference type="InterPro" id="IPR036400">
    <property type="entry name" value="Cyt_B5-like_heme/steroid_sf"/>
</dbReference>
<accession>A0A812T6X0</accession>
<dbReference type="SMART" id="SM01117">
    <property type="entry name" value="Cyt-b5"/>
    <property type="match status" value="1"/>
</dbReference>
<dbReference type="GO" id="GO:0046872">
    <property type="term" value="F:metal ion binding"/>
    <property type="evidence" value="ECO:0007669"/>
    <property type="project" value="UniProtKB-UniRule"/>
</dbReference>